<dbReference type="Gene3D" id="3.40.50.880">
    <property type="match status" value="1"/>
</dbReference>
<feature type="domain" description="DJ-1/PfpI" evidence="1">
    <location>
        <begin position="2"/>
        <end position="71"/>
    </location>
</feature>
<evidence type="ECO:0000259" key="1">
    <source>
        <dbReference type="Pfam" id="PF01965"/>
    </source>
</evidence>
<name>A0A2W0CFA6_9BACL</name>
<dbReference type="Proteomes" id="UP000247459">
    <property type="component" value="Unassembled WGS sequence"/>
</dbReference>
<evidence type="ECO:0000313" key="3">
    <source>
        <dbReference type="Proteomes" id="UP000247459"/>
    </source>
</evidence>
<evidence type="ECO:0000313" key="2">
    <source>
        <dbReference type="EMBL" id="PYY30947.1"/>
    </source>
</evidence>
<organism evidence="2 3">
    <name type="scientific">Paenibacillus illinoisensis</name>
    <dbReference type="NCBI Taxonomy" id="59845"/>
    <lineage>
        <taxon>Bacteria</taxon>
        <taxon>Bacillati</taxon>
        <taxon>Bacillota</taxon>
        <taxon>Bacilli</taxon>
        <taxon>Bacillales</taxon>
        <taxon>Paenibacillaceae</taxon>
        <taxon>Paenibacillus</taxon>
    </lineage>
</organism>
<protein>
    <submittedName>
        <fullName evidence="2">ThiJ-pfpI family protein</fullName>
    </submittedName>
</protein>
<comment type="caution">
    <text evidence="2">The sequence shown here is derived from an EMBL/GenBank/DDBJ whole genome shotgun (WGS) entry which is preliminary data.</text>
</comment>
<reference evidence="2 3" key="1">
    <citation type="submission" date="2018-01" db="EMBL/GenBank/DDBJ databases">
        <title>Genome sequence of the PGP bacterium Paenibacillus illinoisensis E3.</title>
        <authorList>
            <person name="Rolli E."/>
            <person name="Marasco R."/>
            <person name="Bessem C."/>
            <person name="Michoud G."/>
            <person name="Gaiarsa S."/>
            <person name="Borin S."/>
            <person name="Daffonchio D."/>
        </authorList>
    </citation>
    <scope>NUCLEOTIDE SEQUENCE [LARGE SCALE GENOMIC DNA]</scope>
    <source>
        <strain evidence="2 3">E3</strain>
    </source>
</reference>
<dbReference type="AlphaFoldDB" id="A0A2W0CFA6"/>
<sequence length="82" mass="9072">MKFHVLIYDGFVSFEIMLATYLLKTKGDMVTVGLSTDPVSSYEGFKLIPSVSIPELKADDIQLLLIPGGDIQEINLTRPLTL</sequence>
<dbReference type="InterPro" id="IPR002818">
    <property type="entry name" value="DJ-1/PfpI"/>
</dbReference>
<dbReference type="SUPFAM" id="SSF52317">
    <property type="entry name" value="Class I glutamine amidotransferase-like"/>
    <property type="match status" value="1"/>
</dbReference>
<proteinExistence type="predicted"/>
<gene>
    <name evidence="2" type="ORF">PIL02S_00494</name>
</gene>
<dbReference type="EMBL" id="PRLG01000003">
    <property type="protein sequence ID" value="PYY30947.1"/>
    <property type="molecule type" value="Genomic_DNA"/>
</dbReference>
<dbReference type="Pfam" id="PF01965">
    <property type="entry name" value="DJ-1_PfpI"/>
    <property type="match status" value="1"/>
</dbReference>
<dbReference type="RefSeq" id="WP_258377535.1">
    <property type="nucleotide sequence ID" value="NZ_PRLG01000003.1"/>
</dbReference>
<accession>A0A2W0CFA6</accession>
<dbReference type="InterPro" id="IPR029062">
    <property type="entry name" value="Class_I_gatase-like"/>
</dbReference>